<protein>
    <submittedName>
        <fullName evidence="2">Uncharacterized protein YbjT (DUF2867 family)</fullName>
    </submittedName>
</protein>
<dbReference type="Gene3D" id="3.40.50.720">
    <property type="entry name" value="NAD(P)-binding Rossmann-like Domain"/>
    <property type="match status" value="1"/>
</dbReference>
<feature type="domain" description="NAD(P)-binding" evidence="1">
    <location>
        <begin position="7"/>
        <end position="178"/>
    </location>
</feature>
<organism evidence="2 3">
    <name type="scientific">Oryzihumus leptocrescens</name>
    <dbReference type="NCBI Taxonomy" id="297536"/>
    <lineage>
        <taxon>Bacteria</taxon>
        <taxon>Bacillati</taxon>
        <taxon>Actinomycetota</taxon>
        <taxon>Actinomycetes</taxon>
        <taxon>Micrococcales</taxon>
        <taxon>Intrasporangiaceae</taxon>
        <taxon>Oryzihumus</taxon>
    </lineage>
</organism>
<dbReference type="Gene3D" id="3.90.25.10">
    <property type="entry name" value="UDP-galactose 4-epimerase, domain 1"/>
    <property type="match status" value="1"/>
</dbReference>
<dbReference type="Proteomes" id="UP000319514">
    <property type="component" value="Unassembled WGS sequence"/>
</dbReference>
<dbReference type="EMBL" id="VFOQ01000001">
    <property type="protein sequence ID" value="TQL60299.1"/>
    <property type="molecule type" value="Genomic_DNA"/>
</dbReference>
<dbReference type="InterPro" id="IPR052718">
    <property type="entry name" value="NmrA-type_oxidoreductase"/>
</dbReference>
<sequence>MSIAVSGVTGALGALVARGLRLEGVNPRLVVRDPSRLADWTGADVAQAAYQDTEAMTRALDGVDTFFLVSGHEDPDRVSLHLSAVEAARRAGVRRIVYTSFMGAAPQATFTYARDHSRTEQAVRGAGIALTAMRDSLYADVAPWFVGKDGVIRAPAGQGRVAWVARRDVARLAVALLTGDGHEDQVYDVSGPHSIDLHETARALASVTGRPISYHPETLEEARTSRAGNPHWLVDGWIGSYLALATGEGAVTSHTIQHVTGVRPLSFEEFLDAEPDAWAHLV</sequence>
<dbReference type="CDD" id="cd05269">
    <property type="entry name" value="TMR_SDR_a"/>
    <property type="match status" value="1"/>
</dbReference>
<name>A0A542ZJ15_9MICO</name>
<accession>A0A542ZJ15</accession>
<dbReference type="PANTHER" id="PTHR47129">
    <property type="entry name" value="QUINONE OXIDOREDUCTASE 2"/>
    <property type="match status" value="1"/>
</dbReference>
<dbReference type="RefSeq" id="WP_141788219.1">
    <property type="nucleotide sequence ID" value="NZ_BAAAKX010000021.1"/>
</dbReference>
<dbReference type="AlphaFoldDB" id="A0A542ZJ15"/>
<dbReference type="InterPro" id="IPR036291">
    <property type="entry name" value="NAD(P)-bd_dom_sf"/>
</dbReference>
<evidence type="ECO:0000313" key="3">
    <source>
        <dbReference type="Proteomes" id="UP000319514"/>
    </source>
</evidence>
<evidence type="ECO:0000259" key="1">
    <source>
        <dbReference type="Pfam" id="PF13460"/>
    </source>
</evidence>
<keyword evidence="3" id="KW-1185">Reference proteome</keyword>
<dbReference type="Pfam" id="PF13460">
    <property type="entry name" value="NAD_binding_10"/>
    <property type="match status" value="1"/>
</dbReference>
<dbReference type="PANTHER" id="PTHR47129:SF1">
    <property type="entry name" value="NMRA-LIKE DOMAIN-CONTAINING PROTEIN"/>
    <property type="match status" value="1"/>
</dbReference>
<dbReference type="OrthoDB" id="3243290at2"/>
<dbReference type="SUPFAM" id="SSF51735">
    <property type="entry name" value="NAD(P)-binding Rossmann-fold domains"/>
    <property type="match status" value="1"/>
</dbReference>
<reference evidence="2 3" key="1">
    <citation type="submission" date="2019-06" db="EMBL/GenBank/DDBJ databases">
        <title>Sequencing the genomes of 1000 actinobacteria strains.</title>
        <authorList>
            <person name="Klenk H.-P."/>
        </authorList>
    </citation>
    <scope>NUCLEOTIDE SEQUENCE [LARGE SCALE GENOMIC DNA]</scope>
    <source>
        <strain evidence="2 3">DSM 18082</strain>
    </source>
</reference>
<gene>
    <name evidence="2" type="ORF">FB474_1683</name>
</gene>
<proteinExistence type="predicted"/>
<dbReference type="InterPro" id="IPR016040">
    <property type="entry name" value="NAD(P)-bd_dom"/>
</dbReference>
<evidence type="ECO:0000313" key="2">
    <source>
        <dbReference type="EMBL" id="TQL60299.1"/>
    </source>
</evidence>
<comment type="caution">
    <text evidence="2">The sequence shown here is derived from an EMBL/GenBank/DDBJ whole genome shotgun (WGS) entry which is preliminary data.</text>
</comment>